<dbReference type="RefSeq" id="XP_682066.1">
    <property type="nucleotide sequence ID" value="XM_676974.2"/>
</dbReference>
<dbReference type="EMBL" id="BN001303">
    <property type="protein sequence ID" value="CBF78001.1"/>
    <property type="molecule type" value="Genomic_DNA"/>
</dbReference>
<dbReference type="KEGG" id="ani:ANIA_08797"/>
<name>Q5ASD3_EMENI</name>
<feature type="compositionally biased region" description="Polar residues" evidence="1">
    <location>
        <begin position="24"/>
        <end position="36"/>
    </location>
</feature>
<keyword evidence="3" id="KW-1185">Reference proteome</keyword>
<evidence type="ECO:0000313" key="3">
    <source>
        <dbReference type="Proteomes" id="UP000000560"/>
    </source>
</evidence>
<evidence type="ECO:0000313" key="2">
    <source>
        <dbReference type="EMBL" id="CBF78001.1"/>
    </source>
</evidence>
<dbReference type="eggNOG" id="ENOG502QR4F">
    <property type="taxonomic scope" value="Eukaryota"/>
</dbReference>
<feature type="compositionally biased region" description="Basic and acidic residues" evidence="1">
    <location>
        <begin position="1"/>
        <end position="22"/>
    </location>
</feature>
<accession>C8V9P1</accession>
<dbReference type="OMA" id="VPMFTAD"/>
<proteinExistence type="predicted"/>
<dbReference type="OrthoDB" id="2153176at2759"/>
<dbReference type="Proteomes" id="UP000000560">
    <property type="component" value="Chromosome III"/>
</dbReference>
<dbReference type="Pfam" id="PF07958">
    <property type="entry name" value="DUF1688"/>
    <property type="match status" value="1"/>
</dbReference>
<dbReference type="PANTHER" id="PTHR31687">
    <property type="match status" value="1"/>
</dbReference>
<reference evidence="3" key="1">
    <citation type="journal article" date="2005" name="Nature">
        <title>Sequencing of Aspergillus nidulans and comparative analysis with A. fumigatus and A. oryzae.</title>
        <authorList>
            <person name="Galagan J.E."/>
            <person name="Calvo S.E."/>
            <person name="Cuomo C."/>
            <person name="Ma L.J."/>
            <person name="Wortman J.R."/>
            <person name="Batzoglou S."/>
            <person name="Lee S.I."/>
            <person name="Basturkmen M."/>
            <person name="Spevak C.C."/>
            <person name="Clutterbuck J."/>
            <person name="Kapitonov V."/>
            <person name="Jurka J."/>
            <person name="Scazzocchio C."/>
            <person name="Farman M."/>
            <person name="Butler J."/>
            <person name="Purcell S."/>
            <person name="Harris S."/>
            <person name="Braus G.H."/>
            <person name="Draht O."/>
            <person name="Busch S."/>
            <person name="D'Enfert C."/>
            <person name="Bouchier C."/>
            <person name="Goldman G.H."/>
            <person name="Bell-Pedersen D."/>
            <person name="Griffiths-Jones S."/>
            <person name="Doonan J.H."/>
            <person name="Yu J."/>
            <person name="Vienken K."/>
            <person name="Pain A."/>
            <person name="Freitag M."/>
            <person name="Selker E.U."/>
            <person name="Archer D.B."/>
            <person name="Penalva M.A."/>
            <person name="Oakley B.R."/>
            <person name="Momany M."/>
            <person name="Tanaka T."/>
            <person name="Kumagai T."/>
            <person name="Asai K."/>
            <person name="Machida M."/>
            <person name="Nierman W.C."/>
            <person name="Denning D.W."/>
            <person name="Caddick M."/>
            <person name="Hynes M."/>
            <person name="Paoletti M."/>
            <person name="Fischer R."/>
            <person name="Miller B."/>
            <person name="Dyer P."/>
            <person name="Sachs M.S."/>
            <person name="Osmani S.A."/>
            <person name="Birren B.W."/>
        </authorList>
    </citation>
    <scope>NUCLEOTIDE SEQUENCE [LARGE SCALE GENOMIC DNA]</scope>
    <source>
        <strain evidence="3">FGSC A4 / ATCC 38163 / CBS 112.46 / NRRL 194 / M139</strain>
    </source>
</reference>
<gene>
    <name evidence="2" type="ORF">ANIA_08797</name>
</gene>
<feature type="region of interest" description="Disordered" evidence="1">
    <location>
        <begin position="1"/>
        <end position="43"/>
    </location>
</feature>
<dbReference type="InParanoid" id="Q5ASD3"/>
<dbReference type="HOGENOM" id="CLU_026445_0_0_1"/>
<dbReference type="PANTHER" id="PTHR31687:SF3">
    <property type="entry name" value="PROTEIN URG3"/>
    <property type="match status" value="1"/>
</dbReference>
<reference evidence="3" key="2">
    <citation type="journal article" date="2009" name="Fungal Genet. Biol.">
        <title>The 2008 update of the Aspergillus nidulans genome annotation: a community effort.</title>
        <authorList>
            <person name="Wortman J.R."/>
            <person name="Gilsenan J.M."/>
            <person name="Joardar V."/>
            <person name="Deegan J."/>
            <person name="Clutterbuck J."/>
            <person name="Andersen M.R."/>
            <person name="Archer D."/>
            <person name="Bencina M."/>
            <person name="Braus G."/>
            <person name="Coutinho P."/>
            <person name="von Dohren H."/>
            <person name="Doonan J."/>
            <person name="Driessen A.J."/>
            <person name="Durek P."/>
            <person name="Espeso E."/>
            <person name="Fekete E."/>
            <person name="Flipphi M."/>
            <person name="Estrada C.G."/>
            <person name="Geysens S."/>
            <person name="Goldman G."/>
            <person name="de Groot P.W."/>
            <person name="Hansen K."/>
            <person name="Harris S.D."/>
            <person name="Heinekamp T."/>
            <person name="Helmstaedt K."/>
            <person name="Henrissat B."/>
            <person name="Hofmann G."/>
            <person name="Homan T."/>
            <person name="Horio T."/>
            <person name="Horiuchi H."/>
            <person name="James S."/>
            <person name="Jones M."/>
            <person name="Karaffa L."/>
            <person name="Karanyi Z."/>
            <person name="Kato M."/>
            <person name="Keller N."/>
            <person name="Kelly D.E."/>
            <person name="Kiel J.A."/>
            <person name="Kim J.M."/>
            <person name="van der Klei I.J."/>
            <person name="Klis F.M."/>
            <person name="Kovalchuk A."/>
            <person name="Krasevec N."/>
            <person name="Kubicek C.P."/>
            <person name="Liu B."/>
            <person name="Maccabe A."/>
            <person name="Meyer V."/>
            <person name="Mirabito P."/>
            <person name="Miskei M."/>
            <person name="Mos M."/>
            <person name="Mullins J."/>
            <person name="Nelson D.R."/>
            <person name="Nielsen J."/>
            <person name="Oakley B.R."/>
            <person name="Osmani S.A."/>
            <person name="Pakula T."/>
            <person name="Paszewski A."/>
            <person name="Paulsen I."/>
            <person name="Pilsyk S."/>
            <person name="Pocsi I."/>
            <person name="Punt P.J."/>
            <person name="Ram A.F."/>
            <person name="Ren Q."/>
            <person name="Robellet X."/>
            <person name="Robson G."/>
            <person name="Seiboth B."/>
            <person name="van Solingen P."/>
            <person name="Specht T."/>
            <person name="Sun J."/>
            <person name="Taheri-Talesh N."/>
            <person name="Takeshita N."/>
            <person name="Ussery D."/>
            <person name="vanKuyk P.A."/>
            <person name="Visser H."/>
            <person name="van de Vondervoort P.J."/>
            <person name="de Vries R.P."/>
            <person name="Walton J."/>
            <person name="Xiang X."/>
            <person name="Xiong Y."/>
            <person name="Zeng A.P."/>
            <person name="Brandt B.W."/>
            <person name="Cornell M.J."/>
            <person name="van den Hondel C.A."/>
            <person name="Visser J."/>
            <person name="Oliver S.G."/>
            <person name="Turner G."/>
        </authorList>
    </citation>
    <scope>GENOME REANNOTATION</scope>
    <source>
        <strain evidence="3">FGSC A4 / ATCC 38163 / CBS 112.46 / NRRL 194 / M139</strain>
    </source>
</reference>
<accession>Q5ASD3</accession>
<dbReference type="STRING" id="227321.Q5ASD3"/>
<dbReference type="AlphaFoldDB" id="Q5ASD3"/>
<protein>
    <submittedName>
        <fullName evidence="2">Conserved fungal protein (AFU_orthologue AFUA_5G09640)</fullName>
    </submittedName>
</protein>
<organism evidence="2 3">
    <name type="scientific">Emericella nidulans (strain FGSC A4 / ATCC 38163 / CBS 112.46 / NRRL 194 / M139)</name>
    <name type="common">Aspergillus nidulans</name>
    <dbReference type="NCBI Taxonomy" id="227321"/>
    <lineage>
        <taxon>Eukaryota</taxon>
        <taxon>Fungi</taxon>
        <taxon>Dikarya</taxon>
        <taxon>Ascomycota</taxon>
        <taxon>Pezizomycotina</taxon>
        <taxon>Eurotiomycetes</taxon>
        <taxon>Eurotiomycetidae</taxon>
        <taxon>Eurotiales</taxon>
        <taxon>Aspergillaceae</taxon>
        <taxon>Aspergillus</taxon>
        <taxon>Aspergillus subgen. Nidulantes</taxon>
    </lineage>
</organism>
<sequence length="480" mass="52819">MGIFKRKDSKNSIQEQKDDRDSFVSVNSARTSNASLRSPGYKGSGLPSSIPELSIAGPPDPALDPAAYLRSIHAVRQRSHIILRKAKRNQLNHFDVDMTKFAETASYVVSIIKRDYAPDYSSIPPHGRWQHFDVGGRPRVNQLLQSWPSTIDAQERTRRLIDLFVVSVLLDAGAGNKWSYKSKESGKIYSRSEGLAVATLEMFKSGLFSSDPTEPCQVDGAGLKKINVQVLAKAFQHSETNPLAGIEGRAGLLIRLADALNHQDFFGVDARPGNMLVLMDGFASIWPPSRTKIDGLSIGDAWPCSALPRSPPANAWESIVPFHKLTQWLCYSIMVPMSKLMKIHFAGAELLTGLPEYRNGGLLIDLGLLTLKPADLERGLAAYRDNAQIKGQPSMEVVPLFSADDDVVVEWRALTVGFLDDLLEEVNGQLGLLGEDQLTLAQMLEAGTWKMNQGGREIAEVSRPNTKEPPIMIRSDGTVF</sequence>
<dbReference type="InterPro" id="IPR012469">
    <property type="entry name" value="DUF1688"/>
</dbReference>
<evidence type="ECO:0000256" key="1">
    <source>
        <dbReference type="SAM" id="MobiDB-lite"/>
    </source>
</evidence>
<dbReference type="GeneID" id="2868400"/>